<accession>A0ABN1UX82</accession>
<keyword evidence="3" id="KW-1185">Reference proteome</keyword>
<comment type="caution">
    <text evidence="2">The sequence shown here is derived from an EMBL/GenBank/DDBJ whole genome shotgun (WGS) entry which is preliminary data.</text>
</comment>
<gene>
    <name evidence="2" type="ORF">GCM10009654_39050</name>
</gene>
<evidence type="ECO:0000313" key="2">
    <source>
        <dbReference type="EMBL" id="GAA1177977.1"/>
    </source>
</evidence>
<sequence length="317" mass="34750">MPVPTGGTGTTSLFDREGREPVNRRRATGLALVSLLPITLLTACATHGETSPRPTKPLTLPTAAPASAPFLELPFDAYRWTSRDDWSLAKARRTLLESCVAGRGVDFTMPTNIADERPPARYDNSRRYGVVDESTAAQFGYHRPVTDDERERRTAMTEWARRVSAEEEAAIYGEAETPGCYSEVDALLARGVPEADTDWLTERGVGTLRKTERSAEVVGAKERWRSCMSAAGYSYRTPDGAIGDPRWDLDSAKISALEVGTARADARCKRVSGLFDAWHAAEATAQARVIEENPEKFRALAANKRAHLTNVRNALAP</sequence>
<name>A0ABN1UX82_9ACTN</name>
<proteinExistence type="predicted"/>
<dbReference type="EMBL" id="BAAAKV010000034">
    <property type="protein sequence ID" value="GAA1177977.1"/>
    <property type="molecule type" value="Genomic_DNA"/>
</dbReference>
<dbReference type="Proteomes" id="UP001501371">
    <property type="component" value="Unassembled WGS sequence"/>
</dbReference>
<reference evidence="2 3" key="1">
    <citation type="journal article" date="2019" name="Int. J. Syst. Evol. Microbiol.">
        <title>The Global Catalogue of Microorganisms (GCM) 10K type strain sequencing project: providing services to taxonomists for standard genome sequencing and annotation.</title>
        <authorList>
            <consortium name="The Broad Institute Genomics Platform"/>
            <consortium name="The Broad Institute Genome Sequencing Center for Infectious Disease"/>
            <person name="Wu L."/>
            <person name="Ma J."/>
        </authorList>
    </citation>
    <scope>NUCLEOTIDE SEQUENCE [LARGE SCALE GENOMIC DNA]</scope>
    <source>
        <strain evidence="2 3">JCM 12696</strain>
    </source>
</reference>
<protein>
    <recommendedName>
        <fullName evidence="4">Lipoprotein</fullName>
    </recommendedName>
</protein>
<feature type="region of interest" description="Disordered" evidence="1">
    <location>
        <begin position="1"/>
        <end position="21"/>
    </location>
</feature>
<evidence type="ECO:0008006" key="4">
    <source>
        <dbReference type="Google" id="ProtNLM"/>
    </source>
</evidence>
<evidence type="ECO:0000313" key="3">
    <source>
        <dbReference type="Proteomes" id="UP001501371"/>
    </source>
</evidence>
<organism evidence="2 3">
    <name type="scientific">Streptomyces hebeiensis</name>
    <dbReference type="NCBI Taxonomy" id="229486"/>
    <lineage>
        <taxon>Bacteria</taxon>
        <taxon>Bacillati</taxon>
        <taxon>Actinomycetota</taxon>
        <taxon>Actinomycetes</taxon>
        <taxon>Kitasatosporales</taxon>
        <taxon>Streptomycetaceae</taxon>
        <taxon>Streptomyces</taxon>
    </lineage>
</organism>
<evidence type="ECO:0000256" key="1">
    <source>
        <dbReference type="SAM" id="MobiDB-lite"/>
    </source>
</evidence>